<gene>
    <name evidence="1" type="ORF">E6A44_002635</name>
</gene>
<evidence type="ECO:0000313" key="1">
    <source>
        <dbReference type="EMBL" id="MFN0254447.1"/>
    </source>
</evidence>
<dbReference type="Proteomes" id="UP001517247">
    <property type="component" value="Unassembled WGS sequence"/>
</dbReference>
<comment type="caution">
    <text evidence="1">The sequence shown here is derived from an EMBL/GenBank/DDBJ whole genome shotgun (WGS) entry which is preliminary data.</text>
</comment>
<accession>A0ABW9J1M8</accession>
<name>A0ABW9J1M8_9SPHI</name>
<evidence type="ECO:0000313" key="2">
    <source>
        <dbReference type="Proteomes" id="UP001517247"/>
    </source>
</evidence>
<sequence>MKPLLLSFLLIILNLQTDKTVYICDSGKAPRYHYKSNCRGLSNCNYKTVKTTLTKAKKEGKTLCKWED</sequence>
<proteinExistence type="predicted"/>
<reference evidence="1 2" key="1">
    <citation type="submission" date="2024-12" db="EMBL/GenBank/DDBJ databases">
        <authorList>
            <person name="Hu S."/>
        </authorList>
    </citation>
    <scope>NUCLEOTIDE SEQUENCE [LARGE SCALE GENOMIC DNA]</scope>
    <source>
        <strain evidence="1 2">THG-T11</strain>
    </source>
</reference>
<dbReference type="RefSeq" id="WP_138721599.1">
    <property type="nucleotide sequence ID" value="NZ_SSHJ02000001.1"/>
</dbReference>
<dbReference type="EMBL" id="SSHJ02000001">
    <property type="protein sequence ID" value="MFN0254447.1"/>
    <property type="molecule type" value="Genomic_DNA"/>
</dbReference>
<protein>
    <submittedName>
        <fullName evidence="1">Uncharacterized protein</fullName>
    </submittedName>
</protein>
<organism evidence="1 2">
    <name type="scientific">Pedobacter ureilyticus</name>
    <dbReference type="NCBI Taxonomy" id="1393051"/>
    <lineage>
        <taxon>Bacteria</taxon>
        <taxon>Pseudomonadati</taxon>
        <taxon>Bacteroidota</taxon>
        <taxon>Sphingobacteriia</taxon>
        <taxon>Sphingobacteriales</taxon>
        <taxon>Sphingobacteriaceae</taxon>
        <taxon>Pedobacter</taxon>
    </lineage>
</organism>
<keyword evidence="2" id="KW-1185">Reference proteome</keyword>